<dbReference type="GO" id="GO:0004134">
    <property type="term" value="F:4-alpha-glucanotransferase activity"/>
    <property type="evidence" value="ECO:0007669"/>
    <property type="project" value="InterPro"/>
</dbReference>
<gene>
    <name evidence="3" type="ORF">BJ554DRAFT_3572</name>
</gene>
<dbReference type="InterPro" id="IPR008928">
    <property type="entry name" value="6-hairpin_glycosidase_sf"/>
</dbReference>
<dbReference type="Proteomes" id="UP000673691">
    <property type="component" value="Unassembled WGS sequence"/>
</dbReference>
<dbReference type="EMBL" id="JAEFCI010001622">
    <property type="protein sequence ID" value="KAG5462779.1"/>
    <property type="molecule type" value="Genomic_DNA"/>
</dbReference>
<dbReference type="InterPro" id="IPR010401">
    <property type="entry name" value="AGL/Gdb1"/>
</dbReference>
<dbReference type="PANTHER" id="PTHR10569:SF2">
    <property type="entry name" value="GLYCOGEN DEBRANCHING ENZYME"/>
    <property type="match status" value="1"/>
</dbReference>
<dbReference type="Pfam" id="PF14702">
    <property type="entry name" value="hGDE_central"/>
    <property type="match status" value="1"/>
</dbReference>
<keyword evidence="4" id="KW-1185">Reference proteome</keyword>
<dbReference type="SUPFAM" id="SSF48208">
    <property type="entry name" value="Six-hairpin glycosidases"/>
    <property type="match status" value="1"/>
</dbReference>
<dbReference type="GO" id="GO:0005980">
    <property type="term" value="P:glycogen catabolic process"/>
    <property type="evidence" value="ECO:0007669"/>
    <property type="project" value="InterPro"/>
</dbReference>
<evidence type="ECO:0000313" key="4">
    <source>
        <dbReference type="Proteomes" id="UP000673691"/>
    </source>
</evidence>
<feature type="domain" description="Glycogen debranching enzyme central" evidence="2">
    <location>
        <begin position="40"/>
        <end position="224"/>
    </location>
</feature>
<feature type="non-terminal residue" evidence="3">
    <location>
        <position position="1"/>
    </location>
</feature>
<organism evidence="3 4">
    <name type="scientific">Olpidium bornovanus</name>
    <dbReference type="NCBI Taxonomy" id="278681"/>
    <lineage>
        <taxon>Eukaryota</taxon>
        <taxon>Fungi</taxon>
        <taxon>Fungi incertae sedis</taxon>
        <taxon>Olpidiomycota</taxon>
        <taxon>Olpidiomycotina</taxon>
        <taxon>Olpidiomycetes</taxon>
        <taxon>Olpidiales</taxon>
        <taxon>Olpidiaceae</taxon>
        <taxon>Olpidium</taxon>
    </lineage>
</organism>
<feature type="non-terminal residue" evidence="3">
    <location>
        <position position="545"/>
    </location>
</feature>
<dbReference type="InterPro" id="IPR032790">
    <property type="entry name" value="GDE_C"/>
</dbReference>
<dbReference type="Pfam" id="PF06202">
    <property type="entry name" value="GDE_C"/>
    <property type="match status" value="1"/>
</dbReference>
<evidence type="ECO:0000259" key="2">
    <source>
        <dbReference type="Pfam" id="PF14702"/>
    </source>
</evidence>
<protein>
    <submittedName>
        <fullName evidence="3">Amylo-alpha-1,6-glucosidase-domain-containing protein</fullName>
    </submittedName>
</protein>
<evidence type="ECO:0000259" key="1">
    <source>
        <dbReference type="Pfam" id="PF06202"/>
    </source>
</evidence>
<dbReference type="OrthoDB" id="2395990at2759"/>
<reference evidence="3 4" key="1">
    <citation type="journal article" name="Sci. Rep.">
        <title>Genome-scale phylogenetic analyses confirm Olpidium as the closest living zoosporic fungus to the non-flagellated, terrestrial fungi.</title>
        <authorList>
            <person name="Chang Y."/>
            <person name="Rochon D."/>
            <person name="Sekimoto S."/>
            <person name="Wang Y."/>
            <person name="Chovatia M."/>
            <person name="Sandor L."/>
            <person name="Salamov A."/>
            <person name="Grigoriev I.V."/>
            <person name="Stajich J.E."/>
            <person name="Spatafora J.W."/>
        </authorList>
    </citation>
    <scope>NUCLEOTIDE SEQUENCE [LARGE SCALE GENOMIC DNA]</scope>
    <source>
        <strain evidence="3">S191</strain>
    </source>
</reference>
<dbReference type="InterPro" id="IPR012341">
    <property type="entry name" value="6hp_glycosidase-like_sf"/>
</dbReference>
<comment type="caution">
    <text evidence="3">The sequence shown here is derived from an EMBL/GenBank/DDBJ whole genome shotgun (WGS) entry which is preliminary data.</text>
</comment>
<dbReference type="GO" id="GO:0004135">
    <property type="term" value="F:amylo-alpha-1,6-glucosidase activity"/>
    <property type="evidence" value="ECO:0007669"/>
    <property type="project" value="InterPro"/>
</dbReference>
<name>A0A8H8A0A5_9FUNG</name>
<sequence length="545" mass="60592">SLLSTASIPNSTWGTCSLPEQLSRTPTGIPGVRWAPVSLVTPMKLRTSKVEVLWCNALEVDPDRNPEQKDFLTGIKCRLVDLDPPNLDYKNDHEGAFTEVSTPAHFPPGSIMVLKTCVALQRLSLDVDTKNIRRKLREGAEQALTGLGWEEMNVVLFRTDAEERDMTGNHGTYIIPGHGALAYCGLQGFQSAFQPLLKQNDLGNAVCAHLREGRWAAEYCVSRLDRYIGVYPKIKLWREYLFKNTTIIESLPNFLVPKYFAAAVDIAYRAACQHAILSLMSGFVRDGDEFTHKVALTAIQMYGRVNSTSLHPTKPGPCLAAGLPHFSTAHMRCWGRDVFISLRGLLMATGNWNAARDHLVAFAGAVKHGLVPNLLDSARRPRYNARDATWFFLQSAQDYCRASPQGEKFLETIVPRRFVGTDEFSEADDPRAYSRTSTMAEVIQEILQRHAQGISFREHNAGPNLDHAMRDLGFHVDVFVDWSTGFVYGGNEWNCGTWMDKMGDSDMAGTTGVPATPRDGAAVEIQGLLKSTLRWLSELGHSGKF</sequence>
<dbReference type="InterPro" id="IPR032788">
    <property type="entry name" value="AGL_central"/>
</dbReference>
<dbReference type="PANTHER" id="PTHR10569">
    <property type="entry name" value="GLYCOGEN DEBRANCHING ENZYME"/>
    <property type="match status" value="1"/>
</dbReference>
<feature type="domain" description="Glycogen debranching enzyme C-terminal" evidence="1">
    <location>
        <begin position="313"/>
        <end position="541"/>
    </location>
</feature>
<proteinExistence type="predicted"/>
<dbReference type="AlphaFoldDB" id="A0A8H8A0A5"/>
<evidence type="ECO:0000313" key="3">
    <source>
        <dbReference type="EMBL" id="KAG5462779.1"/>
    </source>
</evidence>
<dbReference type="Gene3D" id="1.50.10.10">
    <property type="match status" value="1"/>
</dbReference>
<accession>A0A8H8A0A5</accession>